<dbReference type="KEGG" id="cvn:111099570"/>
<dbReference type="PANTHER" id="PTHR14187:SF5">
    <property type="entry name" value="HEAT SHOCK 70 KDA PROTEIN 12A"/>
    <property type="match status" value="1"/>
</dbReference>
<evidence type="ECO:0000256" key="2">
    <source>
        <dbReference type="ARBA" id="ARBA00022741"/>
    </source>
</evidence>
<sequence length="586" mass="66039">MSDVALLFCAIDIGTSFSGYAFAPRENLYETPSQIFASNWGNELLSFKTPTSLLLDSSMTFHSFGHDAVKKYAELAENEEHADWYFFQDFKMELSKSVVTRDLSIQDIDGKCVNALRVFADCIQFLRGHFMHCLTARNLGITEKDICYVVTVPAIWSDAAKQFMKEAAIKAGIYADHLRLAYEPEAAAVYCKQLPKDHMVGKDDPVKFTPNQSYVVVDLGGGTVDVTVQQVSSSGQLENLYKASGGPWGGNNINKFCLELYNILFRRETVEEFCKENMDDFFDILQKIEIVKRKISPDKEKTIILEVPATLLDKYKESCQHKEKASLDQAVREANLQDMIRIKKGNKLFVKNAYFHEYFQEVCQNTVDLVKNIIRSEQQCQSVKSIILVGGFAESEVVQCLFKDSFPEYNIKIPFQAGLAVLKGAVIFGFDSSIIKSRKCPCTYGISLLRKFNPQTDDRSKTCIMGNQLMADCVFDKVFEENEVLTVGTKRYIRVNINHEGNSGARLEPKEIEVYSSNKKSPKYTTDSSCHRCARIEVPPPNGRWPVLVEGRIEVKVTGTDSFQITYSDGATGLSTFGQIDFLGPR</sequence>
<dbReference type="AlphaFoldDB" id="A0A8B8A541"/>
<dbReference type="PANTHER" id="PTHR14187">
    <property type="entry name" value="ALPHA KINASE/ELONGATION FACTOR 2 KINASE"/>
    <property type="match status" value="1"/>
</dbReference>
<dbReference type="OrthoDB" id="6141908at2759"/>
<dbReference type="RefSeq" id="XP_022286596.1">
    <property type="nucleotide sequence ID" value="XM_022430888.1"/>
</dbReference>
<reference evidence="5" key="1">
    <citation type="submission" date="2025-08" db="UniProtKB">
        <authorList>
            <consortium name="RefSeq"/>
        </authorList>
    </citation>
    <scope>IDENTIFICATION</scope>
    <source>
        <tissue evidence="5">Whole sample</tissue>
    </source>
</reference>
<dbReference type="Pfam" id="PF00012">
    <property type="entry name" value="HSP70"/>
    <property type="match status" value="1"/>
</dbReference>
<dbReference type="InterPro" id="IPR013126">
    <property type="entry name" value="Hsp_70_fam"/>
</dbReference>
<dbReference type="Proteomes" id="UP000694844">
    <property type="component" value="Chromosome 6"/>
</dbReference>
<name>A0A8B8A541_CRAVI</name>
<dbReference type="Gene3D" id="3.30.420.40">
    <property type="match status" value="2"/>
</dbReference>
<dbReference type="InterPro" id="IPR043129">
    <property type="entry name" value="ATPase_NBD"/>
</dbReference>
<accession>A0A8B8A541</accession>
<comment type="similarity">
    <text evidence="1">Belongs to the heat shock protein 70 family.</text>
</comment>
<evidence type="ECO:0000313" key="4">
    <source>
        <dbReference type="Proteomes" id="UP000694844"/>
    </source>
</evidence>
<dbReference type="GO" id="GO:0005524">
    <property type="term" value="F:ATP binding"/>
    <property type="evidence" value="ECO:0007669"/>
    <property type="project" value="UniProtKB-KW"/>
</dbReference>
<evidence type="ECO:0000256" key="3">
    <source>
        <dbReference type="ARBA" id="ARBA00022840"/>
    </source>
</evidence>
<dbReference type="CDD" id="cd10229">
    <property type="entry name" value="ASKHA_NBD_HSP70_HSPA12"/>
    <property type="match status" value="1"/>
</dbReference>
<dbReference type="SUPFAM" id="SSF53067">
    <property type="entry name" value="Actin-like ATPase domain"/>
    <property type="match status" value="2"/>
</dbReference>
<keyword evidence="4" id="KW-1185">Reference proteome</keyword>
<keyword evidence="3" id="KW-0067">ATP-binding</keyword>
<gene>
    <name evidence="5" type="primary">LOC111099570</name>
</gene>
<dbReference type="GO" id="GO:0140662">
    <property type="term" value="F:ATP-dependent protein folding chaperone"/>
    <property type="evidence" value="ECO:0007669"/>
    <property type="project" value="InterPro"/>
</dbReference>
<evidence type="ECO:0000256" key="1">
    <source>
        <dbReference type="ARBA" id="ARBA00007381"/>
    </source>
</evidence>
<organism evidence="4 5">
    <name type="scientific">Crassostrea virginica</name>
    <name type="common">Eastern oyster</name>
    <dbReference type="NCBI Taxonomy" id="6565"/>
    <lineage>
        <taxon>Eukaryota</taxon>
        <taxon>Metazoa</taxon>
        <taxon>Spiralia</taxon>
        <taxon>Lophotrochozoa</taxon>
        <taxon>Mollusca</taxon>
        <taxon>Bivalvia</taxon>
        <taxon>Autobranchia</taxon>
        <taxon>Pteriomorphia</taxon>
        <taxon>Ostreida</taxon>
        <taxon>Ostreoidea</taxon>
        <taxon>Ostreidae</taxon>
        <taxon>Crassostrea</taxon>
    </lineage>
</organism>
<dbReference type="GeneID" id="111099570"/>
<protein>
    <submittedName>
        <fullName evidence="5">Heat shock 70 kDa protein 12A-like</fullName>
    </submittedName>
</protein>
<keyword evidence="2" id="KW-0547">Nucleotide-binding</keyword>
<proteinExistence type="inferred from homology"/>
<evidence type="ECO:0000313" key="5">
    <source>
        <dbReference type="RefSeq" id="XP_022286596.1"/>
    </source>
</evidence>